<protein>
    <submittedName>
        <fullName evidence="1">Uncharacterized protein</fullName>
    </submittedName>
</protein>
<evidence type="ECO:0000313" key="1">
    <source>
        <dbReference type="EMBL" id="KOF92975.1"/>
    </source>
</evidence>
<sequence>MTILCTVNEIRLLFLRNREISLVGSFRVKFISYRFYQKFRIHKTTNSNRFSDLELK</sequence>
<reference evidence="1" key="1">
    <citation type="submission" date="2015-07" db="EMBL/GenBank/DDBJ databases">
        <title>MeaNS - Measles Nucleotide Surveillance Program.</title>
        <authorList>
            <person name="Tran T."/>
            <person name="Druce J."/>
        </authorList>
    </citation>
    <scope>NUCLEOTIDE SEQUENCE</scope>
    <source>
        <strain evidence="1">UCB-OBI-ISO-001</strain>
        <tissue evidence="1">Gonad</tissue>
    </source>
</reference>
<proteinExistence type="predicted"/>
<gene>
    <name evidence="1" type="ORF">OCBIM_22005371mg</name>
</gene>
<accession>A0A0L8HW08</accession>
<name>A0A0L8HW08_OCTBM</name>
<dbReference type="EMBL" id="KQ417249">
    <property type="protein sequence ID" value="KOF92975.1"/>
    <property type="molecule type" value="Genomic_DNA"/>
</dbReference>
<organism evidence="1">
    <name type="scientific">Octopus bimaculoides</name>
    <name type="common">California two-spotted octopus</name>
    <dbReference type="NCBI Taxonomy" id="37653"/>
    <lineage>
        <taxon>Eukaryota</taxon>
        <taxon>Metazoa</taxon>
        <taxon>Spiralia</taxon>
        <taxon>Lophotrochozoa</taxon>
        <taxon>Mollusca</taxon>
        <taxon>Cephalopoda</taxon>
        <taxon>Coleoidea</taxon>
        <taxon>Octopodiformes</taxon>
        <taxon>Octopoda</taxon>
        <taxon>Incirrata</taxon>
        <taxon>Octopodidae</taxon>
        <taxon>Octopus</taxon>
    </lineage>
</organism>
<dbReference type="AlphaFoldDB" id="A0A0L8HW08"/>